<evidence type="ECO:0000256" key="1">
    <source>
        <dbReference type="SAM" id="SignalP"/>
    </source>
</evidence>
<evidence type="ECO:0000313" key="2">
    <source>
        <dbReference type="EMBL" id="KAJ8951845.1"/>
    </source>
</evidence>
<evidence type="ECO:0000313" key="3">
    <source>
        <dbReference type="Proteomes" id="UP001162162"/>
    </source>
</evidence>
<name>A0AAV8YJ57_9CUCU</name>
<accession>A0AAV8YJ57</accession>
<dbReference type="EMBL" id="JAPWTK010000078">
    <property type="protein sequence ID" value="KAJ8951845.1"/>
    <property type="molecule type" value="Genomic_DNA"/>
</dbReference>
<feature type="signal peptide" evidence="1">
    <location>
        <begin position="1"/>
        <end position="19"/>
    </location>
</feature>
<dbReference type="GO" id="GO:0005615">
    <property type="term" value="C:extracellular space"/>
    <property type="evidence" value="ECO:0007669"/>
    <property type="project" value="TreeGrafter"/>
</dbReference>
<organism evidence="2 3">
    <name type="scientific">Aromia moschata</name>
    <dbReference type="NCBI Taxonomy" id="1265417"/>
    <lineage>
        <taxon>Eukaryota</taxon>
        <taxon>Metazoa</taxon>
        <taxon>Ecdysozoa</taxon>
        <taxon>Arthropoda</taxon>
        <taxon>Hexapoda</taxon>
        <taxon>Insecta</taxon>
        <taxon>Pterygota</taxon>
        <taxon>Neoptera</taxon>
        <taxon>Endopterygota</taxon>
        <taxon>Coleoptera</taxon>
        <taxon>Polyphaga</taxon>
        <taxon>Cucujiformia</taxon>
        <taxon>Chrysomeloidea</taxon>
        <taxon>Cerambycidae</taxon>
        <taxon>Cerambycinae</taxon>
        <taxon>Callichromatini</taxon>
        <taxon>Aromia</taxon>
    </lineage>
</organism>
<protein>
    <submittedName>
        <fullName evidence="2">Uncharacterized protein</fullName>
    </submittedName>
</protein>
<keyword evidence="3" id="KW-1185">Reference proteome</keyword>
<keyword evidence="1" id="KW-0732">Signal</keyword>
<feature type="chain" id="PRO_5043731716" evidence="1">
    <location>
        <begin position="20"/>
        <end position="254"/>
    </location>
</feature>
<dbReference type="InterPro" id="IPR038606">
    <property type="entry name" value="To_sf"/>
</dbReference>
<dbReference type="Pfam" id="PF06585">
    <property type="entry name" value="JHBP"/>
    <property type="match status" value="1"/>
</dbReference>
<dbReference type="Proteomes" id="UP001162162">
    <property type="component" value="Unassembled WGS sequence"/>
</dbReference>
<sequence>MSALYWFCVLLIFGRYNFSEVVEPKYGGISDTIKKLIEHVRDSIPEPITIPNTTIDLNNNTYLSGTVNVTDLTLKGIKQFNMTIKSVLAFPKSFILVLDYVELNLNYSSDVCLLNQPLLSVFGEGPVVVSLTNLTATGKLNVIISPFTITVQNMTLSLTNAEFAVSGLLNDQNFTDSINRYLNNNFANLFNIHSDEIATAIEPTVNEVLSEIIPSNFTSTSEEMFDYMTEENTSDVFRAMIERILSALPSMAWY</sequence>
<dbReference type="InterPro" id="IPR010562">
    <property type="entry name" value="Haemolymph_juvenile_hormone-bd"/>
</dbReference>
<reference evidence="2" key="1">
    <citation type="journal article" date="2023" name="Insect Mol. Biol.">
        <title>Genome sequencing provides insights into the evolution of gene families encoding plant cell wall-degrading enzymes in longhorned beetles.</title>
        <authorList>
            <person name="Shin N.R."/>
            <person name="Okamura Y."/>
            <person name="Kirsch R."/>
            <person name="Pauchet Y."/>
        </authorList>
    </citation>
    <scope>NUCLEOTIDE SEQUENCE</scope>
    <source>
        <strain evidence="2">AMC_N1</strain>
    </source>
</reference>
<dbReference type="AlphaFoldDB" id="A0AAV8YJ57"/>
<dbReference type="SMART" id="SM00700">
    <property type="entry name" value="JHBP"/>
    <property type="match status" value="1"/>
</dbReference>
<dbReference type="PANTHER" id="PTHR11008">
    <property type="entry name" value="PROTEIN TAKEOUT-LIKE PROTEIN"/>
    <property type="match status" value="1"/>
</dbReference>
<dbReference type="Gene3D" id="3.15.10.30">
    <property type="entry name" value="Haemolymph juvenile hormone binding protein"/>
    <property type="match status" value="1"/>
</dbReference>
<gene>
    <name evidence="2" type="ORF">NQ318_019820</name>
</gene>
<comment type="caution">
    <text evidence="2">The sequence shown here is derived from an EMBL/GenBank/DDBJ whole genome shotgun (WGS) entry which is preliminary data.</text>
</comment>
<dbReference type="PANTHER" id="PTHR11008:SF29">
    <property type="entry name" value="IP17226P"/>
    <property type="match status" value="1"/>
</dbReference>
<proteinExistence type="predicted"/>